<evidence type="ECO:0000256" key="1">
    <source>
        <dbReference type="ARBA" id="ARBA00022630"/>
    </source>
</evidence>
<dbReference type="GO" id="GO:0010181">
    <property type="term" value="F:FMN binding"/>
    <property type="evidence" value="ECO:0007669"/>
    <property type="project" value="InterPro"/>
</dbReference>
<dbReference type="Pfam" id="PF12682">
    <property type="entry name" value="Flavodoxin_4"/>
    <property type="match status" value="1"/>
</dbReference>
<dbReference type="OrthoDB" id="9806505at2"/>
<dbReference type="PROSITE" id="PS50902">
    <property type="entry name" value="FLAVODOXIN_LIKE"/>
    <property type="match status" value="1"/>
</dbReference>
<dbReference type="RefSeq" id="WP_042555113.1">
    <property type="nucleotide sequence ID" value="NZ_JXQW01000057.1"/>
</dbReference>
<dbReference type="InterPro" id="IPR029039">
    <property type="entry name" value="Flavoprotein-like_sf"/>
</dbReference>
<keyword evidence="1" id="KW-0285">Flavoprotein</keyword>
<accession>A0A0D0JQP1</accession>
<dbReference type="SUPFAM" id="SSF52218">
    <property type="entry name" value="Flavoproteins"/>
    <property type="match status" value="1"/>
</dbReference>
<evidence type="ECO:0000256" key="2">
    <source>
        <dbReference type="ARBA" id="ARBA00022643"/>
    </source>
</evidence>
<feature type="domain" description="Flavodoxin-like" evidence="3">
    <location>
        <begin position="41"/>
        <end position="194"/>
    </location>
</feature>
<sequence length="197" mass="21350">MSDTHDPLRRTLLAALASAPFLAGVSPATRGAEMQRQGSRLLVAYFSRSGNTRVIAGLLQRTLSTDLLEIQPATPYPEDYLQTVEQARQERSSGYRPALASMEVDLASYDTLLLGFPIWGGSTPAVIRSFLAAHDLSGKTLIPFVTHGGHGLGDSESILVSHARGARVLEGFSLEADQERRTMERVNRWLDTAGISG</sequence>
<evidence type="ECO:0000313" key="5">
    <source>
        <dbReference type="Proteomes" id="UP000032068"/>
    </source>
</evidence>
<organism evidence="4 5">
    <name type="scientific">Pseudomonas fulva</name>
    <dbReference type="NCBI Taxonomy" id="47880"/>
    <lineage>
        <taxon>Bacteria</taxon>
        <taxon>Pseudomonadati</taxon>
        <taxon>Pseudomonadota</taxon>
        <taxon>Gammaproteobacteria</taxon>
        <taxon>Pseudomonadales</taxon>
        <taxon>Pseudomonadaceae</taxon>
        <taxon>Pseudomonas</taxon>
    </lineage>
</organism>
<reference evidence="4 5" key="1">
    <citation type="submission" date="2014-12" db="EMBL/GenBank/DDBJ databases">
        <title>16Stimator: statistical estimation of ribosomal gene copy numbers from draft genome assemblies.</title>
        <authorList>
            <person name="Perisin M.A."/>
            <person name="Vetter M."/>
            <person name="Gilbert J.A."/>
            <person name="Bergelson J."/>
        </authorList>
    </citation>
    <scope>NUCLEOTIDE SEQUENCE [LARGE SCALE GENOMIC DNA]</scope>
    <source>
        <strain evidence="4 5">MEJ086</strain>
    </source>
</reference>
<dbReference type="AlphaFoldDB" id="A0A0D0JQP1"/>
<proteinExistence type="predicted"/>
<dbReference type="InterPro" id="IPR008254">
    <property type="entry name" value="Flavodoxin/NO_synth"/>
</dbReference>
<protein>
    <submittedName>
        <fullName evidence="4">Flavodoxin</fullName>
    </submittedName>
</protein>
<dbReference type="Gene3D" id="3.40.50.360">
    <property type="match status" value="1"/>
</dbReference>
<name>A0A0D0JQP1_9PSED</name>
<dbReference type="Proteomes" id="UP000032068">
    <property type="component" value="Unassembled WGS sequence"/>
</dbReference>
<evidence type="ECO:0000259" key="3">
    <source>
        <dbReference type="PROSITE" id="PS50902"/>
    </source>
</evidence>
<dbReference type="PANTHER" id="PTHR39201">
    <property type="entry name" value="EXPORTED PROTEIN-RELATED"/>
    <property type="match status" value="1"/>
</dbReference>
<evidence type="ECO:0000313" key="4">
    <source>
        <dbReference type="EMBL" id="KIP97683.1"/>
    </source>
</evidence>
<comment type="caution">
    <text evidence="4">The sequence shown here is derived from an EMBL/GenBank/DDBJ whole genome shotgun (WGS) entry which is preliminary data.</text>
</comment>
<dbReference type="EMBL" id="JXQW01000057">
    <property type="protein sequence ID" value="KIP97683.1"/>
    <property type="molecule type" value="Genomic_DNA"/>
</dbReference>
<dbReference type="GO" id="GO:0016655">
    <property type="term" value="F:oxidoreductase activity, acting on NAD(P)H, quinone or similar compound as acceptor"/>
    <property type="evidence" value="ECO:0007669"/>
    <property type="project" value="UniProtKB-ARBA"/>
</dbReference>
<keyword evidence="2" id="KW-0288">FMN</keyword>
<dbReference type="PANTHER" id="PTHR39201:SF1">
    <property type="entry name" value="FLAVODOXIN-LIKE DOMAIN-CONTAINING PROTEIN"/>
    <property type="match status" value="1"/>
</dbReference>
<gene>
    <name evidence="4" type="ORF">RU08_17450</name>
</gene>